<dbReference type="GO" id="GO:0043291">
    <property type="term" value="C:RAVE complex"/>
    <property type="evidence" value="ECO:0007669"/>
    <property type="project" value="TreeGrafter"/>
</dbReference>
<accession>A0A6F9DRN8</accession>
<evidence type="ECO:0000313" key="3">
    <source>
        <dbReference type="EMBL" id="CAB3265668.1"/>
    </source>
</evidence>
<dbReference type="Pfam" id="PF10259">
    <property type="entry name" value="Rogdi_lz"/>
    <property type="match status" value="1"/>
</dbReference>
<organism evidence="3">
    <name type="scientific">Phallusia mammillata</name>
    <dbReference type="NCBI Taxonomy" id="59560"/>
    <lineage>
        <taxon>Eukaryota</taxon>
        <taxon>Metazoa</taxon>
        <taxon>Chordata</taxon>
        <taxon>Tunicata</taxon>
        <taxon>Ascidiacea</taxon>
        <taxon>Phlebobranchia</taxon>
        <taxon>Ascidiidae</taxon>
        <taxon>Phallusia</taxon>
    </lineage>
</organism>
<dbReference type="PANTHER" id="PTHR13618">
    <property type="entry name" value="LEUCINE ZIPPER CONTAINING TRANSCRIPTION FACTOR LZF1"/>
    <property type="match status" value="1"/>
</dbReference>
<sequence>MMQQQNKLHQEVKWLVENEVPSVLDHIHKLITQCLKSSTSSKSSKFHLTCTTSTCGNETIRGSLILHQDTLCGMEIFMKPTKTISTVKASFRSDKQWKLQQIQDAVNHMKAIKQLVDNILTEQECIDHCAEGIVCVLDDVIKELIRCQARLATPCQLSLNSLIGSGFAKMFSPPLPGDTLVNLYVLENRLVLNYYTVQQAHTNASLSPSKNGKLHQRNLAGRSLVHHAGAMFEHAGIRYEMATSSSAECIVPTLTNLLDTASYVQTICQNLKDKVIERLPRALYLFNNVNVYFFSLQC</sequence>
<evidence type="ECO:0000256" key="2">
    <source>
        <dbReference type="ARBA" id="ARBA00022046"/>
    </source>
</evidence>
<dbReference type="InterPro" id="IPR028241">
    <property type="entry name" value="RAVE2/Rogdi"/>
</dbReference>
<proteinExistence type="evidence at transcript level"/>
<dbReference type="AlphaFoldDB" id="A0A6F9DRN8"/>
<dbReference type="EMBL" id="LR789806">
    <property type="protein sequence ID" value="CAB3265668.1"/>
    <property type="molecule type" value="mRNA"/>
</dbReference>
<protein>
    <recommendedName>
        <fullName evidence="2">Protein rogdi homolog</fullName>
    </recommendedName>
</protein>
<comment type="similarity">
    <text evidence="1">Belongs to the rogdi family.</text>
</comment>
<evidence type="ECO:0000256" key="1">
    <source>
        <dbReference type="ARBA" id="ARBA00005535"/>
    </source>
</evidence>
<reference evidence="3" key="1">
    <citation type="submission" date="2020-04" db="EMBL/GenBank/DDBJ databases">
        <authorList>
            <person name="Neveu A P."/>
        </authorList>
    </citation>
    <scope>NUCLEOTIDE SEQUENCE</scope>
    <source>
        <tissue evidence="3">Whole embryo</tissue>
    </source>
</reference>
<dbReference type="PANTHER" id="PTHR13618:SF1">
    <property type="entry name" value="PROTEIN ROGDI HOMOLOG"/>
    <property type="match status" value="1"/>
</dbReference>
<name>A0A6F9DRN8_9ASCI</name>
<gene>
    <name evidence="3" type="primary">Rogdi</name>
</gene>